<dbReference type="InterPro" id="IPR011990">
    <property type="entry name" value="TPR-like_helical_dom_sf"/>
</dbReference>
<evidence type="ECO:0000256" key="3">
    <source>
        <dbReference type="ARBA" id="ARBA00022729"/>
    </source>
</evidence>
<dbReference type="PROSITE" id="PS51257">
    <property type="entry name" value="PROKAR_LIPOPROTEIN"/>
    <property type="match status" value="1"/>
</dbReference>
<organism evidence="9 10">
    <name type="scientific">Parapedobacter indicus</name>
    <dbReference type="NCBI Taxonomy" id="1477437"/>
    <lineage>
        <taxon>Bacteria</taxon>
        <taxon>Pseudomonadati</taxon>
        <taxon>Bacteroidota</taxon>
        <taxon>Sphingobacteriia</taxon>
        <taxon>Sphingobacteriales</taxon>
        <taxon>Sphingobacteriaceae</taxon>
        <taxon>Parapedobacter</taxon>
    </lineage>
</organism>
<dbReference type="Proteomes" id="UP000198670">
    <property type="component" value="Unassembled WGS sequence"/>
</dbReference>
<keyword evidence="3 6" id="KW-0732">Signal</keyword>
<proteinExistence type="inferred from homology"/>
<reference evidence="9 10" key="1">
    <citation type="submission" date="2016-10" db="EMBL/GenBank/DDBJ databases">
        <authorList>
            <person name="de Groot N.N."/>
        </authorList>
    </citation>
    <scope>NUCLEOTIDE SEQUENCE [LARGE SCALE GENOMIC DNA]</scope>
    <source>
        <strain evidence="9 10">RK1</strain>
    </source>
</reference>
<comment type="subcellular location">
    <subcellularLocation>
        <location evidence="1">Cell outer membrane</location>
    </subcellularLocation>
</comment>
<dbReference type="InterPro" id="IPR033985">
    <property type="entry name" value="SusD-like_N"/>
</dbReference>
<gene>
    <name evidence="9" type="ORF">SAMN05444682_103446</name>
</gene>
<evidence type="ECO:0000259" key="8">
    <source>
        <dbReference type="Pfam" id="PF14322"/>
    </source>
</evidence>
<keyword evidence="10" id="KW-1185">Reference proteome</keyword>
<dbReference type="OrthoDB" id="993981at2"/>
<dbReference type="Pfam" id="PF14322">
    <property type="entry name" value="SusD-like_3"/>
    <property type="match status" value="1"/>
</dbReference>
<keyword evidence="4" id="KW-0472">Membrane</keyword>
<dbReference type="GO" id="GO:0009279">
    <property type="term" value="C:cell outer membrane"/>
    <property type="evidence" value="ECO:0007669"/>
    <property type="project" value="UniProtKB-SubCell"/>
</dbReference>
<accession>A0A1I3HPT2</accession>
<evidence type="ECO:0000313" key="9">
    <source>
        <dbReference type="EMBL" id="SFI37672.1"/>
    </source>
</evidence>
<feature type="chain" id="PRO_5011761952" evidence="6">
    <location>
        <begin position="24"/>
        <end position="475"/>
    </location>
</feature>
<dbReference type="RefSeq" id="WP_090626205.1">
    <property type="nucleotide sequence ID" value="NZ_FOQO01000003.1"/>
</dbReference>
<evidence type="ECO:0000313" key="10">
    <source>
        <dbReference type="Proteomes" id="UP000198670"/>
    </source>
</evidence>
<dbReference type="SUPFAM" id="SSF48452">
    <property type="entry name" value="TPR-like"/>
    <property type="match status" value="1"/>
</dbReference>
<comment type="similarity">
    <text evidence="2">Belongs to the SusD family.</text>
</comment>
<dbReference type="CDD" id="cd08977">
    <property type="entry name" value="SusD"/>
    <property type="match status" value="1"/>
</dbReference>
<evidence type="ECO:0000256" key="5">
    <source>
        <dbReference type="ARBA" id="ARBA00023237"/>
    </source>
</evidence>
<evidence type="ECO:0000256" key="4">
    <source>
        <dbReference type="ARBA" id="ARBA00023136"/>
    </source>
</evidence>
<evidence type="ECO:0000256" key="6">
    <source>
        <dbReference type="SAM" id="SignalP"/>
    </source>
</evidence>
<evidence type="ECO:0000259" key="7">
    <source>
        <dbReference type="Pfam" id="PF07980"/>
    </source>
</evidence>
<dbReference type="EMBL" id="FOQO01000003">
    <property type="protein sequence ID" value="SFI37672.1"/>
    <property type="molecule type" value="Genomic_DNA"/>
</dbReference>
<sequence>MKKIRVVAALACCWTTLSMVSCTDFVDLKYPTIVGQDQYYNTQSDFQAAVNGLYASLRPVYNDFHTLAELPSDNTQANDYTLGLLSLDQMTWLDNNTNIQNLWLNSYRVIGQANTILARINGISMDENVKARFIAEAKFIRALMYFNLVRFFGDVPLVVNEIKTEAEAYGYLRESVQVVYDQIELDLTDAIAILPSVGQVENDGRATKGAAQGLLGTVYVAQRSFEEALPILAELIGDGHYKLLDDYEALFLASNKNNEEMLFSIQYHSNGNAEGSNFSILFAPFGSGTEITSGGNPAQVNEGTQDLWDAFEEGDARKPVAIAKYSPTGVYYTRKFLDKPTANYEASNNWPVLRYADVKLLYAETLNELGRGSDAMDELNDVRRRADLDGLSGLGQAALRDAIQRERRVELCFEGHRWFDLLRTGNMVDVMSAYKEKGVGYQVDSYEVDSYKVLLPIPFRERSLNPKLTQNNGYE</sequence>
<dbReference type="AlphaFoldDB" id="A0A1I3HPT2"/>
<dbReference type="Pfam" id="PF07980">
    <property type="entry name" value="SusD_RagB"/>
    <property type="match status" value="1"/>
</dbReference>
<dbReference type="STRING" id="1477437.SAMN05444682_103446"/>
<dbReference type="InterPro" id="IPR012944">
    <property type="entry name" value="SusD_RagB_dom"/>
</dbReference>
<dbReference type="Gene3D" id="1.25.40.390">
    <property type="match status" value="1"/>
</dbReference>
<evidence type="ECO:0000256" key="1">
    <source>
        <dbReference type="ARBA" id="ARBA00004442"/>
    </source>
</evidence>
<feature type="domain" description="RagB/SusD" evidence="7">
    <location>
        <begin position="298"/>
        <end position="474"/>
    </location>
</feature>
<evidence type="ECO:0000256" key="2">
    <source>
        <dbReference type="ARBA" id="ARBA00006275"/>
    </source>
</evidence>
<feature type="signal peptide" evidence="6">
    <location>
        <begin position="1"/>
        <end position="23"/>
    </location>
</feature>
<feature type="domain" description="SusD-like N-terminal" evidence="8">
    <location>
        <begin position="37"/>
        <end position="219"/>
    </location>
</feature>
<keyword evidence="5" id="KW-0998">Cell outer membrane</keyword>
<protein>
    <submittedName>
        <fullName evidence="9">Starch-binding associating with outer membrane</fullName>
    </submittedName>
</protein>
<name>A0A1I3HPT2_9SPHI</name>